<feature type="region of interest" description="Disordered" evidence="1">
    <location>
        <begin position="1"/>
        <end position="29"/>
    </location>
</feature>
<name>A0A2R6NVA5_9APHY</name>
<feature type="compositionally biased region" description="Polar residues" evidence="1">
    <location>
        <begin position="1"/>
        <end position="12"/>
    </location>
</feature>
<dbReference type="EMBL" id="MLYV02000794">
    <property type="protein sequence ID" value="PSR77447.1"/>
    <property type="molecule type" value="Genomic_DNA"/>
</dbReference>
<comment type="caution">
    <text evidence="2">The sequence shown here is derived from an EMBL/GenBank/DDBJ whole genome shotgun (WGS) entry which is preliminary data.</text>
</comment>
<evidence type="ECO:0000256" key="1">
    <source>
        <dbReference type="SAM" id="MobiDB-lite"/>
    </source>
</evidence>
<feature type="compositionally biased region" description="Low complexity" evidence="1">
    <location>
        <begin position="13"/>
        <end position="29"/>
    </location>
</feature>
<dbReference type="Proteomes" id="UP000186601">
    <property type="component" value="Unassembled WGS sequence"/>
</dbReference>
<reference evidence="2 3" key="1">
    <citation type="submission" date="2018-02" db="EMBL/GenBank/DDBJ databases">
        <title>Genome sequence of the basidiomycete white-rot fungus Phlebia centrifuga.</title>
        <authorList>
            <person name="Granchi Z."/>
            <person name="Peng M."/>
            <person name="de Vries R.P."/>
            <person name="Hilden K."/>
            <person name="Makela M.R."/>
            <person name="Grigoriev I."/>
            <person name="Riley R."/>
        </authorList>
    </citation>
    <scope>NUCLEOTIDE SEQUENCE [LARGE SCALE GENOMIC DNA]</scope>
    <source>
        <strain evidence="2 3">FBCC195</strain>
    </source>
</reference>
<dbReference type="AlphaFoldDB" id="A0A2R6NVA5"/>
<organism evidence="2 3">
    <name type="scientific">Hermanssonia centrifuga</name>
    <dbReference type="NCBI Taxonomy" id="98765"/>
    <lineage>
        <taxon>Eukaryota</taxon>
        <taxon>Fungi</taxon>
        <taxon>Dikarya</taxon>
        <taxon>Basidiomycota</taxon>
        <taxon>Agaricomycotina</taxon>
        <taxon>Agaricomycetes</taxon>
        <taxon>Polyporales</taxon>
        <taxon>Meruliaceae</taxon>
        <taxon>Hermanssonia</taxon>
    </lineage>
</organism>
<accession>A0A2R6NVA5</accession>
<evidence type="ECO:0000313" key="3">
    <source>
        <dbReference type="Proteomes" id="UP000186601"/>
    </source>
</evidence>
<evidence type="ECO:0000313" key="2">
    <source>
        <dbReference type="EMBL" id="PSR77447.1"/>
    </source>
</evidence>
<keyword evidence="3" id="KW-1185">Reference proteome</keyword>
<protein>
    <submittedName>
        <fullName evidence="2">Uncharacterized protein</fullName>
    </submittedName>
</protein>
<gene>
    <name evidence="2" type="ORF">PHLCEN_2v7878</name>
</gene>
<proteinExistence type="predicted"/>
<sequence length="234" mass="25968">MLLSLNSSTKAISSFPSKSFSQSTSQSRSSSQLEQLNDASFLSMHLNPMEEEASSSSFWSTSSKVIIKLRSLLPACLRCLHPPNMKEAPTIVTIQLHNVSPSGPGLDVVTSFSLAVEPVSSFHLGSRVELKSQESSVVTTFKGWVSRVEELQSESVILRVSGSGEGKGSVKLHIPYRFVNLPWHKRWLKAFRTRFSYLPESPPMKTIRKRTEIDPITFRGDDAGKRRALGSEEV</sequence>